<dbReference type="AlphaFoldDB" id="A0AA40F035"/>
<reference evidence="2" key="1">
    <citation type="submission" date="2023-06" db="EMBL/GenBank/DDBJ databases">
        <title>Genome-scale phylogeny and comparative genomics of the fungal order Sordariales.</title>
        <authorList>
            <consortium name="Lawrence Berkeley National Laboratory"/>
            <person name="Hensen N."/>
            <person name="Bonometti L."/>
            <person name="Westerberg I."/>
            <person name="Brannstrom I.O."/>
            <person name="Guillou S."/>
            <person name="Cros-Aarteil S."/>
            <person name="Calhoun S."/>
            <person name="Haridas S."/>
            <person name="Kuo A."/>
            <person name="Mondo S."/>
            <person name="Pangilinan J."/>
            <person name="Riley R."/>
            <person name="Labutti K."/>
            <person name="Andreopoulos B."/>
            <person name="Lipzen A."/>
            <person name="Chen C."/>
            <person name="Yanf M."/>
            <person name="Daum C."/>
            <person name="Ng V."/>
            <person name="Clum A."/>
            <person name="Steindorff A."/>
            <person name="Ohm R."/>
            <person name="Martin F."/>
            <person name="Silar P."/>
            <person name="Natvig D."/>
            <person name="Lalanne C."/>
            <person name="Gautier V."/>
            <person name="Ament-Velasquez S.L."/>
            <person name="Kruys A."/>
            <person name="Hutchinson M.I."/>
            <person name="Powell A.J."/>
            <person name="Barry K."/>
            <person name="Miller A.N."/>
            <person name="Grigoriev I.V."/>
            <person name="Debuchy R."/>
            <person name="Gladieux P."/>
            <person name="Thoren M.H."/>
            <person name="Johannesson H."/>
        </authorList>
    </citation>
    <scope>NUCLEOTIDE SEQUENCE</scope>
    <source>
        <strain evidence="2">CBS 540.89</strain>
    </source>
</reference>
<proteinExistence type="predicted"/>
<gene>
    <name evidence="2" type="ORF">B0T21DRAFT_26582</name>
</gene>
<keyword evidence="3" id="KW-1185">Reference proteome</keyword>
<evidence type="ECO:0000313" key="2">
    <source>
        <dbReference type="EMBL" id="KAK0748669.1"/>
    </source>
</evidence>
<evidence type="ECO:0008006" key="4">
    <source>
        <dbReference type="Google" id="ProtNLM"/>
    </source>
</evidence>
<sequence>MAFCNCINLWLCALVVPLSSPLYTHAAYHGLTRKRGVVSHPTTTSKKQTLKTSSDPPEMCVRVHYRGCTVRICDAKVLASTWEQPQGPHGSHPRGKEIHRQWAPEPIKVHWPRLFPRTPLV</sequence>
<accession>A0AA40F035</accession>
<dbReference type="Proteomes" id="UP001172159">
    <property type="component" value="Unassembled WGS sequence"/>
</dbReference>
<feature type="signal peptide" evidence="1">
    <location>
        <begin position="1"/>
        <end position="26"/>
    </location>
</feature>
<keyword evidence="1" id="KW-0732">Signal</keyword>
<evidence type="ECO:0000256" key="1">
    <source>
        <dbReference type="SAM" id="SignalP"/>
    </source>
</evidence>
<organism evidence="2 3">
    <name type="scientific">Apiosordaria backusii</name>
    <dbReference type="NCBI Taxonomy" id="314023"/>
    <lineage>
        <taxon>Eukaryota</taxon>
        <taxon>Fungi</taxon>
        <taxon>Dikarya</taxon>
        <taxon>Ascomycota</taxon>
        <taxon>Pezizomycotina</taxon>
        <taxon>Sordariomycetes</taxon>
        <taxon>Sordariomycetidae</taxon>
        <taxon>Sordariales</taxon>
        <taxon>Lasiosphaeriaceae</taxon>
        <taxon>Apiosordaria</taxon>
    </lineage>
</organism>
<evidence type="ECO:0000313" key="3">
    <source>
        <dbReference type="Proteomes" id="UP001172159"/>
    </source>
</evidence>
<protein>
    <recommendedName>
        <fullName evidence="4">Secreted protein</fullName>
    </recommendedName>
</protein>
<feature type="chain" id="PRO_5041462659" description="Secreted protein" evidence="1">
    <location>
        <begin position="27"/>
        <end position="121"/>
    </location>
</feature>
<dbReference type="EMBL" id="JAUKTV010000001">
    <property type="protein sequence ID" value="KAK0748669.1"/>
    <property type="molecule type" value="Genomic_DNA"/>
</dbReference>
<name>A0AA40F035_9PEZI</name>
<comment type="caution">
    <text evidence="2">The sequence shown here is derived from an EMBL/GenBank/DDBJ whole genome shotgun (WGS) entry which is preliminary data.</text>
</comment>